<dbReference type="SUPFAM" id="SSF48452">
    <property type="entry name" value="TPR-like"/>
    <property type="match status" value="1"/>
</dbReference>
<feature type="domain" description="DNA/RNA-binding" evidence="3">
    <location>
        <begin position="171"/>
        <end position="450"/>
    </location>
</feature>
<proteinExistence type="predicted"/>
<dbReference type="PANTHER" id="PTHR15696">
    <property type="entry name" value="SMG-7 SUPPRESSOR WITH MORPHOLOGICAL EFFECT ON GENITALIA PROTEIN 7"/>
    <property type="match status" value="1"/>
</dbReference>
<feature type="domain" description="Telomerase activating protein Est1-like N-terminal" evidence="4">
    <location>
        <begin position="57"/>
        <end position="168"/>
    </location>
</feature>
<dbReference type="Proteomes" id="UP001445076">
    <property type="component" value="Unassembled WGS sequence"/>
</dbReference>
<evidence type="ECO:0008006" key="7">
    <source>
        <dbReference type="Google" id="ProtNLM"/>
    </source>
</evidence>
<dbReference type="GO" id="GO:0005697">
    <property type="term" value="C:telomerase holoenzyme complex"/>
    <property type="evidence" value="ECO:0007669"/>
    <property type="project" value="TreeGrafter"/>
</dbReference>
<feature type="region of interest" description="Disordered" evidence="2">
    <location>
        <begin position="550"/>
        <end position="579"/>
    </location>
</feature>
<evidence type="ECO:0000313" key="5">
    <source>
        <dbReference type="EMBL" id="KAK8740167.1"/>
    </source>
</evidence>
<dbReference type="InterPro" id="IPR019458">
    <property type="entry name" value="Est1-like_N"/>
</dbReference>
<evidence type="ECO:0000259" key="4">
    <source>
        <dbReference type="Pfam" id="PF10374"/>
    </source>
</evidence>
<name>A0AAW0X8A2_CHEQU</name>
<dbReference type="InterPro" id="IPR045153">
    <property type="entry name" value="Est1/Ebs1-like"/>
</dbReference>
<evidence type="ECO:0000256" key="2">
    <source>
        <dbReference type="SAM" id="MobiDB-lite"/>
    </source>
</evidence>
<evidence type="ECO:0000259" key="3">
    <source>
        <dbReference type="Pfam" id="PF10373"/>
    </source>
</evidence>
<accession>A0AAW0X8A2</accession>
<dbReference type="GO" id="GO:0042162">
    <property type="term" value="F:telomeric DNA binding"/>
    <property type="evidence" value="ECO:0007669"/>
    <property type="project" value="TreeGrafter"/>
</dbReference>
<evidence type="ECO:0000313" key="6">
    <source>
        <dbReference type="Proteomes" id="UP001445076"/>
    </source>
</evidence>
<dbReference type="GO" id="GO:0000184">
    <property type="term" value="P:nuclear-transcribed mRNA catabolic process, nonsense-mediated decay"/>
    <property type="evidence" value="ECO:0007669"/>
    <property type="project" value="UniProtKB-KW"/>
</dbReference>
<sequence length="611" mass="67820">MKTASQLLREAEGLKSRLNTCTPLVGNNEAWAVQHQLQVVCGQLLVHWIEAALDHGVERDLWNLGFRNTITQLQAQAKDKQGSSSEARDMLNWFLNSASGFYLQLFNQICSEYGLDLPFRRKDSIYGAVDLNGSTQGKSKVSSLKNALYLCQYCLVHLGDLARYRHQAKQAETYYRHAVMVAPTSGHPYNQLALLEAGRGNRLAAVALYVRAMCVPCPFPGAPANLTQTLSKLLASNSSRELSGSTRVTGEEYTNLFLQCHAQLYLHGDATSAREALPTLCSALSTLVATNAFTRTSLIQMVLVNLFALNYFSGAVKIKTSEETTTTRKDEEKLEKPRDPKECEGCLEVVEELTVGVLAALLLPVHTIRDPDQLMAYPALPAVRLVFEWVHCEKGMFMSEAMKNKQQIWPGLCTLVNNLQQPLGSFDASKYSEVPLVEDWDLQGFEPLKKMLSKYKYREGLSKPSPEEYNCIRASRLTDIAKWFAEQDIDGNSVIKICEGSQDTPGGLTFEPMKHYSPPVDEVRALEQLSLQPKPEDKLTGKRGKVGILKPQGSLERARETREQQEQPELSEKSIRITGENEDIKESGVLVGVGGMSIKVVTGSAQLQSSP</sequence>
<dbReference type="Pfam" id="PF10373">
    <property type="entry name" value="EST1_DNA_bind"/>
    <property type="match status" value="1"/>
</dbReference>
<keyword evidence="6" id="KW-1185">Reference proteome</keyword>
<dbReference type="PANTHER" id="PTHR15696:SF5">
    <property type="entry name" value="NONSENSE-MEDIATED MRNA DECAY FACTOR SMG7"/>
    <property type="match status" value="1"/>
</dbReference>
<dbReference type="GO" id="GO:0070034">
    <property type="term" value="F:telomerase RNA binding"/>
    <property type="evidence" value="ECO:0007669"/>
    <property type="project" value="TreeGrafter"/>
</dbReference>
<dbReference type="AlphaFoldDB" id="A0AAW0X8A2"/>
<dbReference type="Gene3D" id="1.25.40.10">
    <property type="entry name" value="Tetratricopeptide repeat domain"/>
    <property type="match status" value="1"/>
</dbReference>
<comment type="caution">
    <text evidence="5">The sequence shown here is derived from an EMBL/GenBank/DDBJ whole genome shotgun (WGS) entry which is preliminary data.</text>
</comment>
<reference evidence="5 6" key="1">
    <citation type="journal article" date="2024" name="BMC Genomics">
        <title>Genome assembly of redclaw crayfish (Cherax quadricarinatus) provides insights into its immune adaptation and hypoxia tolerance.</title>
        <authorList>
            <person name="Liu Z."/>
            <person name="Zheng J."/>
            <person name="Li H."/>
            <person name="Fang K."/>
            <person name="Wang S."/>
            <person name="He J."/>
            <person name="Zhou D."/>
            <person name="Weng S."/>
            <person name="Chi M."/>
            <person name="Gu Z."/>
            <person name="He J."/>
            <person name="Li F."/>
            <person name="Wang M."/>
        </authorList>
    </citation>
    <scope>NUCLEOTIDE SEQUENCE [LARGE SCALE GENOMIC DNA]</scope>
    <source>
        <strain evidence="5">ZL_2023a</strain>
    </source>
</reference>
<keyword evidence="1" id="KW-0866">Nonsense-mediated mRNA decay</keyword>
<evidence type="ECO:0000256" key="1">
    <source>
        <dbReference type="ARBA" id="ARBA00023161"/>
    </source>
</evidence>
<feature type="compositionally biased region" description="Basic and acidic residues" evidence="2">
    <location>
        <begin position="556"/>
        <end position="575"/>
    </location>
</feature>
<gene>
    <name evidence="5" type="ORF">OTU49_003072</name>
</gene>
<organism evidence="5 6">
    <name type="scientific">Cherax quadricarinatus</name>
    <name type="common">Australian red claw crayfish</name>
    <dbReference type="NCBI Taxonomy" id="27406"/>
    <lineage>
        <taxon>Eukaryota</taxon>
        <taxon>Metazoa</taxon>
        <taxon>Ecdysozoa</taxon>
        <taxon>Arthropoda</taxon>
        <taxon>Crustacea</taxon>
        <taxon>Multicrustacea</taxon>
        <taxon>Malacostraca</taxon>
        <taxon>Eumalacostraca</taxon>
        <taxon>Eucarida</taxon>
        <taxon>Decapoda</taxon>
        <taxon>Pleocyemata</taxon>
        <taxon>Astacidea</taxon>
        <taxon>Parastacoidea</taxon>
        <taxon>Parastacidae</taxon>
        <taxon>Cherax</taxon>
    </lineage>
</organism>
<dbReference type="Pfam" id="PF10374">
    <property type="entry name" value="EST1"/>
    <property type="match status" value="1"/>
</dbReference>
<dbReference type="InterPro" id="IPR011990">
    <property type="entry name" value="TPR-like_helical_dom_sf"/>
</dbReference>
<dbReference type="EMBL" id="JARKIK010000034">
    <property type="protein sequence ID" value="KAK8740167.1"/>
    <property type="molecule type" value="Genomic_DNA"/>
</dbReference>
<dbReference type="InterPro" id="IPR018834">
    <property type="entry name" value="DNA/RNA-bd_Est1-type"/>
</dbReference>
<feature type="non-terminal residue" evidence="5">
    <location>
        <position position="611"/>
    </location>
</feature>
<protein>
    <recommendedName>
        <fullName evidence="7">Protein SMG7</fullName>
    </recommendedName>
</protein>